<evidence type="ECO:0000256" key="2">
    <source>
        <dbReference type="ARBA" id="ARBA00005528"/>
    </source>
</evidence>
<dbReference type="InterPro" id="IPR046887">
    <property type="entry name" value="RsmE_PUA-like"/>
</dbReference>
<keyword evidence="6 10" id="KW-0808">Transferase</keyword>
<organism evidence="13 14">
    <name type="scientific">Candidatus Uhrbacteria bacterium RIFCSPHIGHO2_02_FULL_53_13</name>
    <dbReference type="NCBI Taxonomy" id="1802389"/>
    <lineage>
        <taxon>Bacteria</taxon>
        <taxon>Candidatus Uhriibacteriota</taxon>
    </lineage>
</organism>
<evidence type="ECO:0000256" key="8">
    <source>
        <dbReference type="ARBA" id="ARBA00025699"/>
    </source>
</evidence>
<dbReference type="PANTHER" id="PTHR30027:SF3">
    <property type="entry name" value="16S RRNA (URACIL(1498)-N(3))-METHYLTRANSFERASE"/>
    <property type="match status" value="1"/>
</dbReference>
<dbReference type="InterPro" id="IPR029028">
    <property type="entry name" value="Alpha/beta_knot_MTases"/>
</dbReference>
<dbReference type="EC" id="2.1.1.193" evidence="10"/>
<protein>
    <recommendedName>
        <fullName evidence="10">Ribosomal RNA small subunit methyltransferase E</fullName>
        <ecNumber evidence="10">2.1.1.193</ecNumber>
    </recommendedName>
</protein>
<proteinExistence type="inferred from homology"/>
<evidence type="ECO:0000256" key="6">
    <source>
        <dbReference type="ARBA" id="ARBA00022679"/>
    </source>
</evidence>
<dbReference type="CDD" id="cd18084">
    <property type="entry name" value="RsmE-like"/>
    <property type="match status" value="1"/>
</dbReference>
<dbReference type="Pfam" id="PF20260">
    <property type="entry name" value="PUA_4"/>
    <property type="match status" value="1"/>
</dbReference>
<evidence type="ECO:0000259" key="12">
    <source>
        <dbReference type="Pfam" id="PF20260"/>
    </source>
</evidence>
<comment type="similarity">
    <text evidence="2 10">Belongs to the RNA methyltransferase RsmE family.</text>
</comment>
<dbReference type="GO" id="GO:0005737">
    <property type="term" value="C:cytoplasm"/>
    <property type="evidence" value="ECO:0007669"/>
    <property type="project" value="UniProtKB-SubCell"/>
</dbReference>
<evidence type="ECO:0000256" key="4">
    <source>
        <dbReference type="ARBA" id="ARBA00022552"/>
    </source>
</evidence>
<dbReference type="Proteomes" id="UP000177097">
    <property type="component" value="Unassembled WGS sequence"/>
</dbReference>
<comment type="caution">
    <text evidence="13">The sequence shown here is derived from an EMBL/GenBank/DDBJ whole genome shotgun (WGS) entry which is preliminary data.</text>
</comment>
<evidence type="ECO:0000256" key="7">
    <source>
        <dbReference type="ARBA" id="ARBA00022691"/>
    </source>
</evidence>
<evidence type="ECO:0000313" key="13">
    <source>
        <dbReference type="EMBL" id="OGL71038.1"/>
    </source>
</evidence>
<dbReference type="SUPFAM" id="SSF88697">
    <property type="entry name" value="PUA domain-like"/>
    <property type="match status" value="1"/>
</dbReference>
<dbReference type="AlphaFoldDB" id="A0A1F7TZR0"/>
<gene>
    <name evidence="13" type="ORF">A3C17_00655</name>
</gene>
<feature type="domain" description="Ribosomal RNA small subunit methyltransferase E PUA-like" evidence="12">
    <location>
        <begin position="32"/>
        <end position="70"/>
    </location>
</feature>
<dbReference type="InterPro" id="IPR015947">
    <property type="entry name" value="PUA-like_sf"/>
</dbReference>
<evidence type="ECO:0000256" key="5">
    <source>
        <dbReference type="ARBA" id="ARBA00022603"/>
    </source>
</evidence>
<dbReference type="EMBL" id="MGDX01000018">
    <property type="protein sequence ID" value="OGL71038.1"/>
    <property type="molecule type" value="Genomic_DNA"/>
</dbReference>
<dbReference type="InterPro" id="IPR046886">
    <property type="entry name" value="RsmE_MTase_dom"/>
</dbReference>
<dbReference type="SUPFAM" id="SSF75217">
    <property type="entry name" value="alpha/beta knot"/>
    <property type="match status" value="1"/>
</dbReference>
<dbReference type="STRING" id="1802389.A3C17_00655"/>
<evidence type="ECO:0000256" key="1">
    <source>
        <dbReference type="ARBA" id="ARBA00004496"/>
    </source>
</evidence>
<comment type="catalytic activity">
    <reaction evidence="9 10">
        <text>uridine(1498) in 16S rRNA + S-adenosyl-L-methionine = N(3)-methyluridine(1498) in 16S rRNA + S-adenosyl-L-homocysteine + H(+)</text>
        <dbReference type="Rhea" id="RHEA:42920"/>
        <dbReference type="Rhea" id="RHEA-COMP:10283"/>
        <dbReference type="Rhea" id="RHEA-COMP:10284"/>
        <dbReference type="ChEBI" id="CHEBI:15378"/>
        <dbReference type="ChEBI" id="CHEBI:57856"/>
        <dbReference type="ChEBI" id="CHEBI:59789"/>
        <dbReference type="ChEBI" id="CHEBI:65315"/>
        <dbReference type="ChEBI" id="CHEBI:74502"/>
        <dbReference type="EC" id="2.1.1.193"/>
    </reaction>
</comment>
<dbReference type="Pfam" id="PF04452">
    <property type="entry name" value="Methyltrans_RNA"/>
    <property type="match status" value="1"/>
</dbReference>
<keyword evidence="4 10" id="KW-0698">rRNA processing</keyword>
<evidence type="ECO:0000256" key="10">
    <source>
        <dbReference type="PIRNR" id="PIRNR015601"/>
    </source>
</evidence>
<keyword evidence="7 10" id="KW-0949">S-adenosyl-L-methionine</keyword>
<dbReference type="NCBIfam" id="TIGR00046">
    <property type="entry name" value="RsmE family RNA methyltransferase"/>
    <property type="match status" value="1"/>
</dbReference>
<keyword evidence="3 10" id="KW-0963">Cytoplasm</keyword>
<evidence type="ECO:0000313" key="14">
    <source>
        <dbReference type="Proteomes" id="UP000177097"/>
    </source>
</evidence>
<feature type="domain" description="Ribosomal RNA small subunit methyltransferase E methyltransferase" evidence="11">
    <location>
        <begin position="80"/>
        <end position="228"/>
    </location>
</feature>
<evidence type="ECO:0000256" key="9">
    <source>
        <dbReference type="ARBA" id="ARBA00047944"/>
    </source>
</evidence>
<sequence>MEIPNARQFHIHPSQISDEAVSVPLGPLYRQMTSVLRLSKGDGVRFFDGIGTVVEGSIAHISKDALLVKIAHREQQTHSSHLSLAIGILKNDRMRFVLEKATELGIKDIIPLVTERVIKRPPQAPPRWTMIVKEAAEQCGRAWLPTIAPVQTLRDVLAQPERKLVMSPSAIQPLERTGQEESIVIIGPEGGFTDSELSLAESHGASLVSLGPYQLRADTAAIVALARLTA</sequence>
<dbReference type="PIRSF" id="PIRSF015601">
    <property type="entry name" value="MTase_slr0722"/>
    <property type="match status" value="1"/>
</dbReference>
<dbReference type="InterPro" id="IPR006700">
    <property type="entry name" value="RsmE"/>
</dbReference>
<dbReference type="PANTHER" id="PTHR30027">
    <property type="entry name" value="RIBOSOMAL RNA SMALL SUBUNIT METHYLTRANSFERASE E"/>
    <property type="match status" value="1"/>
</dbReference>
<dbReference type="GO" id="GO:0070475">
    <property type="term" value="P:rRNA base methylation"/>
    <property type="evidence" value="ECO:0007669"/>
    <property type="project" value="TreeGrafter"/>
</dbReference>
<keyword evidence="5 10" id="KW-0489">Methyltransferase</keyword>
<comment type="function">
    <text evidence="8 10">Specifically methylates the N3 position of the uracil ring of uridine 1498 (m3U1498) in 16S rRNA. Acts on the fully assembled 30S ribosomal subunit.</text>
</comment>
<name>A0A1F7TZR0_9BACT</name>
<comment type="subcellular location">
    <subcellularLocation>
        <location evidence="1 10">Cytoplasm</location>
    </subcellularLocation>
</comment>
<accession>A0A1F7TZR0</accession>
<dbReference type="Gene3D" id="3.40.1280.10">
    <property type="match status" value="1"/>
</dbReference>
<reference evidence="13 14" key="1">
    <citation type="journal article" date="2016" name="Nat. Commun.">
        <title>Thousands of microbial genomes shed light on interconnected biogeochemical processes in an aquifer system.</title>
        <authorList>
            <person name="Anantharaman K."/>
            <person name="Brown C.T."/>
            <person name="Hug L.A."/>
            <person name="Sharon I."/>
            <person name="Castelle C.J."/>
            <person name="Probst A.J."/>
            <person name="Thomas B.C."/>
            <person name="Singh A."/>
            <person name="Wilkins M.J."/>
            <person name="Karaoz U."/>
            <person name="Brodie E.L."/>
            <person name="Williams K.H."/>
            <person name="Hubbard S.S."/>
            <person name="Banfield J.F."/>
        </authorList>
    </citation>
    <scope>NUCLEOTIDE SEQUENCE [LARGE SCALE GENOMIC DNA]</scope>
</reference>
<evidence type="ECO:0000259" key="11">
    <source>
        <dbReference type="Pfam" id="PF04452"/>
    </source>
</evidence>
<dbReference type="GO" id="GO:0070042">
    <property type="term" value="F:rRNA (uridine-N3-)-methyltransferase activity"/>
    <property type="evidence" value="ECO:0007669"/>
    <property type="project" value="TreeGrafter"/>
</dbReference>
<dbReference type="InterPro" id="IPR029026">
    <property type="entry name" value="tRNA_m1G_MTases_N"/>
</dbReference>
<evidence type="ECO:0000256" key="3">
    <source>
        <dbReference type="ARBA" id="ARBA00022490"/>
    </source>
</evidence>